<dbReference type="GO" id="GO:0006508">
    <property type="term" value="P:proteolysis"/>
    <property type="evidence" value="ECO:0007669"/>
    <property type="project" value="InterPro"/>
</dbReference>
<evidence type="ECO:0000313" key="4">
    <source>
        <dbReference type="Proteomes" id="UP000319103"/>
    </source>
</evidence>
<name>A0A540WH25_9ACTN</name>
<dbReference type="InterPro" id="IPR030400">
    <property type="entry name" value="Sedolisin_dom"/>
</dbReference>
<evidence type="ECO:0000259" key="2">
    <source>
        <dbReference type="PROSITE" id="PS51695"/>
    </source>
</evidence>
<organism evidence="3 4">
    <name type="scientific">Kitasatospora acidiphila</name>
    <dbReference type="NCBI Taxonomy" id="2567942"/>
    <lineage>
        <taxon>Bacteria</taxon>
        <taxon>Bacillati</taxon>
        <taxon>Actinomycetota</taxon>
        <taxon>Actinomycetes</taxon>
        <taxon>Kitasatosporales</taxon>
        <taxon>Streptomycetaceae</taxon>
        <taxon>Kitasatospora</taxon>
    </lineage>
</organism>
<dbReference type="PANTHER" id="PTHR14218">
    <property type="entry name" value="PROTEASE S8 TRIPEPTIDYL PEPTIDASE I CLN2"/>
    <property type="match status" value="1"/>
</dbReference>
<dbReference type="SUPFAM" id="SSF52743">
    <property type="entry name" value="Subtilisin-like"/>
    <property type="match status" value="1"/>
</dbReference>
<feature type="domain" description="Peptidase S53" evidence="2">
    <location>
        <begin position="96"/>
        <end position="425"/>
    </location>
</feature>
<feature type="signal peptide" evidence="1">
    <location>
        <begin position="1"/>
        <end position="32"/>
    </location>
</feature>
<dbReference type="GO" id="GO:0008240">
    <property type="term" value="F:tripeptidyl-peptidase activity"/>
    <property type="evidence" value="ECO:0007669"/>
    <property type="project" value="TreeGrafter"/>
</dbReference>
<dbReference type="InterPro" id="IPR036852">
    <property type="entry name" value="Peptidase_S8/S53_dom_sf"/>
</dbReference>
<sequence>MTPKGRRTTLALTAATGLAIAGLGLGTQAASATTMAAGNAAHNVTFTRSCAVPQHAGYLACNALHVTGGSTVRTRLAHPAAANRTAAAQAAATVSGYGPADIQSAYNLASAAASNGAGETVAIVDAQDDPNAEADLAAYRSQFGLPACTTANGCFSKVDENGGTNYPSPDSGWAGEISLDLDMVSATCPNCSILLVEANTASTQDLGTAVNKAVALGAKFVSNSYGGSESADETSADSSYYNHPGVAITASAGDSAYGVEYPAASPYVTAVGGTSLTKDSSARGWSESVWGTSASEGTGSGCSAYEAKPSWQTDSGCGNRTVADVSAVADPATGVAVYDTYGASGWQVYGGTSASSPIIASVYALAGNPGANTTPAADLYANTSALNDVTTGSNGDCGSYLCTAGPGYDGPTGLGTPNGTAAFSG</sequence>
<keyword evidence="1" id="KW-0732">Signal</keyword>
<evidence type="ECO:0000313" key="3">
    <source>
        <dbReference type="EMBL" id="TQF07754.1"/>
    </source>
</evidence>
<dbReference type="Gene3D" id="3.40.50.200">
    <property type="entry name" value="Peptidase S8/S53 domain"/>
    <property type="match status" value="1"/>
</dbReference>
<dbReference type="InterPro" id="IPR006311">
    <property type="entry name" value="TAT_signal"/>
</dbReference>
<dbReference type="PROSITE" id="PS51695">
    <property type="entry name" value="SEDOLISIN"/>
    <property type="match status" value="1"/>
</dbReference>
<reference evidence="3 4" key="1">
    <citation type="submission" date="2019-06" db="EMBL/GenBank/DDBJ databases">
        <title>Description of Kitasatospora acidophila sp. nov. isolated from pine grove soil, and reclassification of Streptomyces novaecaesareae to Kitasatospora novaeceasareae comb. nov.</title>
        <authorList>
            <person name="Kim M.J."/>
        </authorList>
    </citation>
    <scope>NUCLEOTIDE SEQUENCE [LARGE SCALE GENOMIC DNA]</scope>
    <source>
        <strain evidence="3 4">MMS16-CNU292</strain>
    </source>
</reference>
<proteinExistence type="predicted"/>
<dbReference type="EMBL" id="VIGB01000003">
    <property type="protein sequence ID" value="TQF07754.1"/>
    <property type="molecule type" value="Genomic_DNA"/>
</dbReference>
<dbReference type="AlphaFoldDB" id="A0A540WH25"/>
<protein>
    <submittedName>
        <fullName evidence="3">Peptidase S8</fullName>
    </submittedName>
</protein>
<keyword evidence="4" id="KW-1185">Reference proteome</keyword>
<dbReference type="CDD" id="cd04056">
    <property type="entry name" value="Peptidases_S53"/>
    <property type="match status" value="1"/>
</dbReference>
<gene>
    <name evidence="3" type="ORF">E6W39_34510</name>
</gene>
<accession>A0A540WH25</accession>
<dbReference type="Proteomes" id="UP000319103">
    <property type="component" value="Unassembled WGS sequence"/>
</dbReference>
<dbReference type="RefSeq" id="WP_141638124.1">
    <property type="nucleotide sequence ID" value="NZ_VIGB01000003.1"/>
</dbReference>
<feature type="chain" id="PRO_5022106771" evidence="1">
    <location>
        <begin position="33"/>
        <end position="425"/>
    </location>
</feature>
<dbReference type="PANTHER" id="PTHR14218:SF15">
    <property type="entry name" value="TRIPEPTIDYL-PEPTIDASE 1"/>
    <property type="match status" value="1"/>
</dbReference>
<dbReference type="OrthoDB" id="151889at2"/>
<dbReference type="GO" id="GO:0004252">
    <property type="term" value="F:serine-type endopeptidase activity"/>
    <property type="evidence" value="ECO:0007669"/>
    <property type="project" value="InterPro"/>
</dbReference>
<dbReference type="InterPro" id="IPR050819">
    <property type="entry name" value="Tripeptidyl-peptidase_I"/>
</dbReference>
<dbReference type="PROSITE" id="PS51318">
    <property type="entry name" value="TAT"/>
    <property type="match status" value="1"/>
</dbReference>
<comment type="caution">
    <text evidence="3">The sequence shown here is derived from an EMBL/GenBank/DDBJ whole genome shotgun (WGS) entry which is preliminary data.</text>
</comment>
<evidence type="ECO:0000256" key="1">
    <source>
        <dbReference type="SAM" id="SignalP"/>
    </source>
</evidence>